<dbReference type="OrthoDB" id="1733852at2759"/>
<keyword evidence="2" id="KW-1185">Reference proteome</keyword>
<reference evidence="1 2" key="3">
    <citation type="submission" date="2019-11" db="EMBL/GenBank/DDBJ databases">
        <title>A de novo genome assembly of a pear dwarfing rootstock.</title>
        <authorList>
            <person name="Wang F."/>
            <person name="Wang J."/>
            <person name="Li S."/>
            <person name="Zhang Y."/>
            <person name="Fang M."/>
            <person name="Ma L."/>
            <person name="Zhao Y."/>
            <person name="Jiang S."/>
        </authorList>
    </citation>
    <scope>NUCLEOTIDE SEQUENCE [LARGE SCALE GENOMIC DNA]</scope>
    <source>
        <strain evidence="1">S2</strain>
        <tissue evidence="1">Leaf</tissue>
    </source>
</reference>
<reference evidence="2" key="2">
    <citation type="submission" date="2019-10" db="EMBL/GenBank/DDBJ databases">
        <title>A de novo genome assembly of a pear dwarfing rootstock.</title>
        <authorList>
            <person name="Wang F."/>
            <person name="Wang J."/>
            <person name="Li S."/>
            <person name="Zhang Y."/>
            <person name="Fang M."/>
            <person name="Ma L."/>
            <person name="Zhao Y."/>
            <person name="Jiang S."/>
        </authorList>
    </citation>
    <scope>NUCLEOTIDE SEQUENCE [LARGE SCALE GENOMIC DNA]</scope>
</reference>
<sequence length="121" mass="13694">MMALNFPICMVPWIQVSRSLSLLLMVKPPVFLMVVGMGRFLRKELLGLKLLMRIFVGNFMNTADGSPCFVKSNGLKRSLQSLELADYQMGEAITAGDSQEIDEVVKEWEHNLLQNMMDRVA</sequence>
<organism evidence="1 2">
    <name type="scientific">Pyrus ussuriensis x Pyrus communis</name>
    <dbReference type="NCBI Taxonomy" id="2448454"/>
    <lineage>
        <taxon>Eukaryota</taxon>
        <taxon>Viridiplantae</taxon>
        <taxon>Streptophyta</taxon>
        <taxon>Embryophyta</taxon>
        <taxon>Tracheophyta</taxon>
        <taxon>Spermatophyta</taxon>
        <taxon>Magnoliopsida</taxon>
        <taxon>eudicotyledons</taxon>
        <taxon>Gunneridae</taxon>
        <taxon>Pentapetalae</taxon>
        <taxon>rosids</taxon>
        <taxon>fabids</taxon>
        <taxon>Rosales</taxon>
        <taxon>Rosaceae</taxon>
        <taxon>Amygdaloideae</taxon>
        <taxon>Maleae</taxon>
        <taxon>Pyrus</taxon>
    </lineage>
</organism>
<accession>A0A5N5FS04</accession>
<protein>
    <submittedName>
        <fullName evidence="1">Chromosome-associated kinesin KIF4A-like</fullName>
    </submittedName>
</protein>
<reference evidence="1 2" key="1">
    <citation type="submission" date="2019-09" db="EMBL/GenBank/DDBJ databases">
        <authorList>
            <person name="Ou C."/>
        </authorList>
    </citation>
    <scope>NUCLEOTIDE SEQUENCE [LARGE SCALE GENOMIC DNA]</scope>
    <source>
        <strain evidence="1">S2</strain>
        <tissue evidence="1">Leaf</tissue>
    </source>
</reference>
<dbReference type="AlphaFoldDB" id="A0A5N5FS04"/>
<name>A0A5N5FS04_9ROSA</name>
<proteinExistence type="predicted"/>
<comment type="caution">
    <text evidence="1">The sequence shown here is derived from an EMBL/GenBank/DDBJ whole genome shotgun (WGS) entry which is preliminary data.</text>
</comment>
<evidence type="ECO:0000313" key="1">
    <source>
        <dbReference type="EMBL" id="KAB2605793.1"/>
    </source>
</evidence>
<gene>
    <name evidence="1" type="ORF">D8674_005510</name>
</gene>
<evidence type="ECO:0000313" key="2">
    <source>
        <dbReference type="Proteomes" id="UP000327157"/>
    </source>
</evidence>
<dbReference type="Proteomes" id="UP000327157">
    <property type="component" value="Chromosome 11"/>
</dbReference>
<dbReference type="EMBL" id="SMOL01000559">
    <property type="protein sequence ID" value="KAB2605793.1"/>
    <property type="molecule type" value="Genomic_DNA"/>
</dbReference>